<keyword evidence="6" id="KW-0812">Transmembrane</keyword>
<keyword evidence="5" id="KW-0862">Zinc</keyword>
<evidence type="ECO:0000313" key="7">
    <source>
        <dbReference type="EMBL" id="HED11092.1"/>
    </source>
</evidence>
<reference evidence="7" key="1">
    <citation type="journal article" date="2020" name="mSystems">
        <title>Genome- and Community-Level Interaction Insights into Carbon Utilization and Element Cycling Functions of Hydrothermarchaeota in Hydrothermal Sediment.</title>
        <authorList>
            <person name="Zhou Z."/>
            <person name="Liu Y."/>
            <person name="Xu W."/>
            <person name="Pan J."/>
            <person name="Luo Z.H."/>
            <person name="Li M."/>
        </authorList>
    </citation>
    <scope>NUCLEOTIDE SEQUENCE [LARGE SCALE GENOMIC DNA]</scope>
    <source>
        <strain evidence="7">HyVt-456</strain>
    </source>
</reference>
<dbReference type="PANTHER" id="PTHR45962">
    <property type="entry name" value="N-FATTY-ACYL-AMINO ACID SYNTHASE/HYDROLASE PM20D1"/>
    <property type="match status" value="1"/>
</dbReference>
<dbReference type="SUPFAM" id="SSF53187">
    <property type="entry name" value="Zn-dependent exopeptidases"/>
    <property type="match status" value="1"/>
</dbReference>
<keyword evidence="2" id="KW-0645">Protease</keyword>
<dbReference type="Proteomes" id="UP000886005">
    <property type="component" value="Unassembled WGS sequence"/>
</dbReference>
<dbReference type="GO" id="GO:0008233">
    <property type="term" value="F:peptidase activity"/>
    <property type="evidence" value="ECO:0007669"/>
    <property type="project" value="UniProtKB-KW"/>
</dbReference>
<dbReference type="Pfam" id="PF01546">
    <property type="entry name" value="Peptidase_M20"/>
    <property type="match status" value="1"/>
</dbReference>
<dbReference type="AlphaFoldDB" id="A0A7V1LP47"/>
<dbReference type="InterPro" id="IPR002933">
    <property type="entry name" value="Peptidase_M20"/>
</dbReference>
<keyword evidence="6" id="KW-1133">Transmembrane helix</keyword>
<keyword evidence="3" id="KW-0479">Metal-binding</keyword>
<evidence type="ECO:0000256" key="6">
    <source>
        <dbReference type="SAM" id="Phobius"/>
    </source>
</evidence>
<comment type="similarity">
    <text evidence="1">Belongs to the peptidase M20A family.</text>
</comment>
<feature type="transmembrane region" description="Helical" evidence="6">
    <location>
        <begin position="7"/>
        <end position="24"/>
    </location>
</feature>
<dbReference type="InterPro" id="IPR036264">
    <property type="entry name" value="Bact_exopeptidase_dim_dom"/>
</dbReference>
<dbReference type="GO" id="GO:0006508">
    <property type="term" value="P:proteolysis"/>
    <property type="evidence" value="ECO:0007669"/>
    <property type="project" value="UniProtKB-KW"/>
</dbReference>
<keyword evidence="6" id="KW-0472">Membrane</keyword>
<sequence length="372" mass="41231">MKKILRLILLVIIIFTLYLLYNVATFSGKQGEAVTVLSTVEFKQAANRLAGALRIPTVSHGKNLPVDSSAFVRFGRYLEENYPLTHARLTLKKFSAFSRLYHWRGTDSGRKPIVLAAHFDVVPVGEENLPLWNHPPFSGLIQNDTLWGRGAIDDKINIIAIMEAVERLLSGGFEPARDIWLAFGHDEEIEGTRGAKVMSAWMKEQGIRAEWVLDEGYAVLQDMIPGMDGPVAIIGTAEKGYATIRLSVSIIGGHSSMPEKETALDVLAGAIRRLKQNPLPARLSAPVRDFMRYIGPEMPFAQKLVFANTSLFKNIIFNIYSAKGSGNAMVRTTTAPTIFRSGVKENIIPQQAEATVNFRLLPGETREGLMQH</sequence>
<evidence type="ECO:0000256" key="4">
    <source>
        <dbReference type="ARBA" id="ARBA00022801"/>
    </source>
</evidence>
<evidence type="ECO:0000256" key="1">
    <source>
        <dbReference type="ARBA" id="ARBA00006247"/>
    </source>
</evidence>
<dbReference type="Gene3D" id="3.30.70.360">
    <property type="match status" value="1"/>
</dbReference>
<accession>A0A7V1LP47</accession>
<dbReference type="InterPro" id="IPR047177">
    <property type="entry name" value="Pept_M20A"/>
</dbReference>
<dbReference type="SUPFAM" id="SSF55031">
    <property type="entry name" value="Bacterial exopeptidase dimerisation domain"/>
    <property type="match status" value="1"/>
</dbReference>
<dbReference type="GO" id="GO:0046872">
    <property type="term" value="F:metal ion binding"/>
    <property type="evidence" value="ECO:0007669"/>
    <property type="project" value="UniProtKB-KW"/>
</dbReference>
<organism evidence="7">
    <name type="scientific">Caldithrix abyssi</name>
    <dbReference type="NCBI Taxonomy" id="187145"/>
    <lineage>
        <taxon>Bacteria</taxon>
        <taxon>Pseudomonadati</taxon>
        <taxon>Calditrichota</taxon>
        <taxon>Calditrichia</taxon>
        <taxon>Calditrichales</taxon>
        <taxon>Calditrichaceae</taxon>
        <taxon>Caldithrix</taxon>
    </lineage>
</organism>
<name>A0A7V1LP47_CALAY</name>
<keyword evidence="4" id="KW-0378">Hydrolase</keyword>
<feature type="non-terminal residue" evidence="7">
    <location>
        <position position="372"/>
    </location>
</feature>
<protein>
    <submittedName>
        <fullName evidence="7">M20/M25/M40 family metallo-hydrolase</fullName>
    </submittedName>
</protein>
<proteinExistence type="inferred from homology"/>
<evidence type="ECO:0000256" key="5">
    <source>
        <dbReference type="ARBA" id="ARBA00022833"/>
    </source>
</evidence>
<gene>
    <name evidence="7" type="ORF">ENJ10_10425</name>
</gene>
<dbReference type="Gene3D" id="3.40.630.10">
    <property type="entry name" value="Zn peptidases"/>
    <property type="match status" value="1"/>
</dbReference>
<evidence type="ECO:0000256" key="3">
    <source>
        <dbReference type="ARBA" id="ARBA00022723"/>
    </source>
</evidence>
<comment type="caution">
    <text evidence="7">The sequence shown here is derived from an EMBL/GenBank/DDBJ whole genome shotgun (WGS) entry which is preliminary data.</text>
</comment>
<dbReference type="PANTHER" id="PTHR45962:SF1">
    <property type="entry name" value="N-FATTY-ACYL-AMINO ACID SYNTHASE_HYDROLASE PM20D1"/>
    <property type="match status" value="1"/>
</dbReference>
<dbReference type="EMBL" id="DRLD01000284">
    <property type="protein sequence ID" value="HED11092.1"/>
    <property type="molecule type" value="Genomic_DNA"/>
</dbReference>
<evidence type="ECO:0000256" key="2">
    <source>
        <dbReference type="ARBA" id="ARBA00022670"/>
    </source>
</evidence>